<accession>A0ABN7RUA2</accession>
<dbReference type="Proteomes" id="UP001158576">
    <property type="component" value="Chromosome PAR"/>
</dbReference>
<evidence type="ECO:0000313" key="1">
    <source>
        <dbReference type="EMBL" id="CAG5081962.1"/>
    </source>
</evidence>
<reference evidence="1 2" key="1">
    <citation type="submission" date="2021-04" db="EMBL/GenBank/DDBJ databases">
        <authorList>
            <person name="Bliznina A."/>
        </authorList>
    </citation>
    <scope>NUCLEOTIDE SEQUENCE [LARGE SCALE GENOMIC DNA]</scope>
</reference>
<gene>
    <name evidence="1" type="ORF">OKIOD_LOCUS1561</name>
</gene>
<evidence type="ECO:0000313" key="2">
    <source>
        <dbReference type="Proteomes" id="UP001158576"/>
    </source>
</evidence>
<protein>
    <submittedName>
        <fullName evidence="1">Oidioi.mRNA.OKI2018_I69.PAR.g10003.t1.cds</fullName>
    </submittedName>
</protein>
<sequence length="142" mass="16438">MKIFGFFATVAQANIRDKLDQRHENFLTKVRGEGRNGFANRFDNKIKKAIRSIPEAHMFVKNCETAWPEDEDAEADAPFNEDSATTCQFGRKVARSYLRWVSNNLCLDDVPNATRKAKTIERKFDNVINLMWKDIYCADEEP</sequence>
<keyword evidence="2" id="KW-1185">Reference proteome</keyword>
<dbReference type="EMBL" id="OU015568">
    <property type="protein sequence ID" value="CAG5081962.1"/>
    <property type="molecule type" value="Genomic_DNA"/>
</dbReference>
<name>A0ABN7RUA2_OIKDI</name>
<organism evidence="1 2">
    <name type="scientific">Oikopleura dioica</name>
    <name type="common">Tunicate</name>
    <dbReference type="NCBI Taxonomy" id="34765"/>
    <lineage>
        <taxon>Eukaryota</taxon>
        <taxon>Metazoa</taxon>
        <taxon>Chordata</taxon>
        <taxon>Tunicata</taxon>
        <taxon>Appendicularia</taxon>
        <taxon>Copelata</taxon>
        <taxon>Oikopleuridae</taxon>
        <taxon>Oikopleura</taxon>
    </lineage>
</organism>
<proteinExistence type="predicted"/>